<dbReference type="OrthoDB" id="2908154at2"/>
<gene>
    <name evidence="1" type="ORF">D3H55_15370</name>
</gene>
<dbReference type="EMBL" id="QXIR01000022">
    <property type="protein sequence ID" value="RIW31351.1"/>
    <property type="molecule type" value="Genomic_DNA"/>
</dbReference>
<reference evidence="1 2" key="1">
    <citation type="submission" date="2018-09" db="EMBL/GenBank/DDBJ databases">
        <title>Bacillus saliacetes sp. nov., isolated from Thai shrimp paste (Ka-pi).</title>
        <authorList>
            <person name="Daroonpunt R."/>
            <person name="Tanasupawat S."/>
            <person name="Yiamsombut S."/>
        </authorList>
    </citation>
    <scope>NUCLEOTIDE SEQUENCE [LARGE SCALE GENOMIC DNA]</scope>
    <source>
        <strain evidence="1 2">SKP7-4</strain>
    </source>
</reference>
<dbReference type="AlphaFoldDB" id="A0A3A1QZN7"/>
<comment type="caution">
    <text evidence="1">The sequence shown here is derived from an EMBL/GenBank/DDBJ whole genome shotgun (WGS) entry which is preliminary data.</text>
</comment>
<dbReference type="Proteomes" id="UP000265801">
    <property type="component" value="Unassembled WGS sequence"/>
</dbReference>
<proteinExistence type="predicted"/>
<protein>
    <recommendedName>
        <fullName evidence="3">RCK N-terminal domain-containing protein</fullName>
    </recommendedName>
</protein>
<evidence type="ECO:0000313" key="2">
    <source>
        <dbReference type="Proteomes" id="UP000265801"/>
    </source>
</evidence>
<name>A0A3A1QZN7_9BACI</name>
<dbReference type="RefSeq" id="WP_119548205.1">
    <property type="nucleotide sequence ID" value="NZ_QXIR01000022.1"/>
</dbReference>
<accession>A0A3A1QZN7</accession>
<sequence>MLMVTQSNDAVLVCIPNEGIFQLIQNGLKDYRACCFASADSRVIEALQNSGVQRVVAITPGEQYLRLNDQFSKVIVFESHIADTCDLMTIIGNSTCAPVVVVATGYGYPMRLYYSLGAKYAVYSKRSKISCFLS</sequence>
<evidence type="ECO:0008006" key="3">
    <source>
        <dbReference type="Google" id="ProtNLM"/>
    </source>
</evidence>
<keyword evidence="2" id="KW-1185">Reference proteome</keyword>
<organism evidence="1 2">
    <name type="scientific">Bacillus salacetis</name>
    <dbReference type="NCBI Taxonomy" id="2315464"/>
    <lineage>
        <taxon>Bacteria</taxon>
        <taxon>Bacillati</taxon>
        <taxon>Bacillota</taxon>
        <taxon>Bacilli</taxon>
        <taxon>Bacillales</taxon>
        <taxon>Bacillaceae</taxon>
        <taxon>Bacillus</taxon>
    </lineage>
</organism>
<evidence type="ECO:0000313" key="1">
    <source>
        <dbReference type="EMBL" id="RIW31351.1"/>
    </source>
</evidence>